<protein>
    <submittedName>
        <fullName evidence="4">FAR1 DNA binding domain-containing protein</fullName>
    </submittedName>
</protein>
<name>A0A3S3P109_9MAGN</name>
<evidence type="ECO:0000259" key="3">
    <source>
        <dbReference type="Pfam" id="PF03101"/>
    </source>
</evidence>
<evidence type="ECO:0000313" key="4">
    <source>
        <dbReference type="EMBL" id="RWR79120.1"/>
    </source>
</evidence>
<accession>A0A3S3P109</accession>
<comment type="caution">
    <text evidence="4">The sequence shown here is derived from an EMBL/GenBank/DDBJ whole genome shotgun (WGS) entry which is preliminary data.</text>
</comment>
<feature type="region of interest" description="Disordered" evidence="2">
    <location>
        <begin position="106"/>
        <end position="132"/>
    </location>
</feature>
<keyword evidence="1" id="KW-0175">Coiled coil</keyword>
<dbReference type="PANTHER" id="PTHR46328:SF42">
    <property type="entry name" value="PROTEIN FAR1-RELATED SEQUENCE 5-LIKE ISOFORM X1"/>
    <property type="match status" value="1"/>
</dbReference>
<gene>
    <name evidence="4" type="ORF">CKAN_00768000</name>
</gene>
<keyword evidence="5" id="KW-1185">Reference proteome</keyword>
<feature type="region of interest" description="Disordered" evidence="2">
    <location>
        <begin position="1"/>
        <end position="58"/>
    </location>
</feature>
<proteinExistence type="predicted"/>
<feature type="domain" description="FAR1" evidence="3">
    <location>
        <begin position="147"/>
        <end position="238"/>
    </location>
</feature>
<feature type="coiled-coil region" evidence="1">
    <location>
        <begin position="256"/>
        <end position="305"/>
    </location>
</feature>
<organism evidence="4 5">
    <name type="scientific">Cinnamomum micranthum f. kanehirae</name>
    <dbReference type="NCBI Taxonomy" id="337451"/>
    <lineage>
        <taxon>Eukaryota</taxon>
        <taxon>Viridiplantae</taxon>
        <taxon>Streptophyta</taxon>
        <taxon>Embryophyta</taxon>
        <taxon>Tracheophyta</taxon>
        <taxon>Spermatophyta</taxon>
        <taxon>Magnoliopsida</taxon>
        <taxon>Magnoliidae</taxon>
        <taxon>Laurales</taxon>
        <taxon>Lauraceae</taxon>
        <taxon>Cinnamomum</taxon>
    </lineage>
</organism>
<evidence type="ECO:0000256" key="1">
    <source>
        <dbReference type="SAM" id="Coils"/>
    </source>
</evidence>
<dbReference type="STRING" id="337451.A0A3S3P109"/>
<dbReference type="Pfam" id="PF03101">
    <property type="entry name" value="FAR1"/>
    <property type="match status" value="1"/>
</dbReference>
<feature type="compositionally biased region" description="Acidic residues" evidence="2">
    <location>
        <begin position="30"/>
        <end position="45"/>
    </location>
</feature>
<evidence type="ECO:0000313" key="5">
    <source>
        <dbReference type="Proteomes" id="UP000283530"/>
    </source>
</evidence>
<dbReference type="InterPro" id="IPR004330">
    <property type="entry name" value="FAR1_DNA_bnd_dom"/>
</dbReference>
<sequence length="309" mass="35205">MDLGDDSGSEAGEGESDDMLENPLQNPQLGDEEDEDDDEEEEDELMGNPIRRSHLGDDSEIMENLIRRSHFGEHGDLIGNYDGRQQRQYHVEEDADLMGNFDGRVRFDEDGDAIGNSGGRAPGSSEDGEDQEPFQGMQFESEEAAKKFYNSYARRVGFSIRVSIYCRSKRDGSIISRRFVCSKEGFRRKKSGGSESKSKRPRAITREGCKAMILVKKQSSGVWVLSKFQKEHNHPLAPPGKVHCLRSHRGDKDKTIRELTHELERVNQKCAAYRSRLLMVLKDVEEHLTKKVEDVRQSIRDIESEEQDH</sequence>
<dbReference type="AlphaFoldDB" id="A0A3S3P109"/>
<dbReference type="Proteomes" id="UP000283530">
    <property type="component" value="Unassembled WGS sequence"/>
</dbReference>
<dbReference type="PANTHER" id="PTHR46328">
    <property type="entry name" value="FAR-RED IMPAIRED RESPONSIVE (FAR1) FAMILY PROTEIN-RELATED"/>
    <property type="match status" value="1"/>
</dbReference>
<dbReference type="EMBL" id="QPKB01000003">
    <property type="protein sequence ID" value="RWR79120.1"/>
    <property type="molecule type" value="Genomic_DNA"/>
</dbReference>
<reference evidence="4 5" key="1">
    <citation type="journal article" date="2019" name="Nat. Plants">
        <title>Stout camphor tree genome fills gaps in understanding of flowering plant genome evolution.</title>
        <authorList>
            <person name="Chaw S.M."/>
            <person name="Liu Y.C."/>
            <person name="Wu Y.W."/>
            <person name="Wang H.Y."/>
            <person name="Lin C.I."/>
            <person name="Wu C.S."/>
            <person name="Ke H.M."/>
            <person name="Chang L.Y."/>
            <person name="Hsu C.Y."/>
            <person name="Yang H.T."/>
            <person name="Sudianto E."/>
            <person name="Hsu M.H."/>
            <person name="Wu K.P."/>
            <person name="Wang L.N."/>
            <person name="Leebens-Mack J.H."/>
            <person name="Tsai I.J."/>
        </authorList>
    </citation>
    <scope>NUCLEOTIDE SEQUENCE [LARGE SCALE GENOMIC DNA]</scope>
    <source>
        <strain evidence="5">cv. Chaw 1501</strain>
        <tissue evidence="4">Young leaves</tissue>
    </source>
</reference>
<feature type="compositionally biased region" description="Acidic residues" evidence="2">
    <location>
        <begin position="1"/>
        <end position="20"/>
    </location>
</feature>
<evidence type="ECO:0000256" key="2">
    <source>
        <dbReference type="SAM" id="MobiDB-lite"/>
    </source>
</evidence>
<dbReference type="OrthoDB" id="1886686at2759"/>